<evidence type="ECO:0000313" key="2">
    <source>
        <dbReference type="EMBL" id="TMP62107.1"/>
    </source>
</evidence>
<reference evidence="2" key="3">
    <citation type="submission" date="2019-09" db="EMBL/GenBank/DDBJ databases">
        <title>Co-occurence of chitin degradation, pigmentation and bioactivity in marine Pseudoalteromonas.</title>
        <authorList>
            <person name="Sonnenschein E.C."/>
            <person name="Bech P.K."/>
        </authorList>
    </citation>
    <scope>NUCLEOTIDE SEQUENCE</scope>
    <source>
        <strain evidence="2">S2231</strain>
    </source>
</reference>
<dbReference type="RefSeq" id="WP_138596787.1">
    <property type="nucleotide sequence ID" value="NZ_PNCK01000030.1"/>
</dbReference>
<gene>
    <name evidence="2" type="ORF">CWB96_01890</name>
    <name evidence="1" type="ORF">CWB97_09630</name>
</gene>
<dbReference type="Proteomes" id="UP000307706">
    <property type="component" value="Unassembled WGS sequence"/>
</dbReference>
<evidence type="ECO:0000313" key="4">
    <source>
        <dbReference type="Proteomes" id="UP000307706"/>
    </source>
</evidence>
<dbReference type="EMBL" id="PNCK01000030">
    <property type="protein sequence ID" value="TMP43494.1"/>
    <property type="molecule type" value="Genomic_DNA"/>
</dbReference>
<evidence type="ECO:0000313" key="3">
    <source>
        <dbReference type="Proteomes" id="UP000305730"/>
    </source>
</evidence>
<accession>A0A5S3XTZ1</accession>
<dbReference type="AlphaFoldDB" id="A0A5S3XTZ1"/>
<dbReference type="Pfam" id="PF03567">
    <property type="entry name" value="Sulfotransfer_2"/>
    <property type="match status" value="1"/>
</dbReference>
<name>A0A5S3XTZ1_9GAMM</name>
<dbReference type="OrthoDB" id="288532at2"/>
<dbReference type="EMBL" id="PNCL01000010">
    <property type="protein sequence ID" value="TMP62107.1"/>
    <property type="molecule type" value="Genomic_DNA"/>
</dbReference>
<evidence type="ECO:0000313" key="1">
    <source>
        <dbReference type="EMBL" id="TMP43494.1"/>
    </source>
</evidence>
<organism evidence="2 4">
    <name type="scientific">Pseudoalteromonas citrea</name>
    <dbReference type="NCBI Taxonomy" id="43655"/>
    <lineage>
        <taxon>Bacteria</taxon>
        <taxon>Pseudomonadati</taxon>
        <taxon>Pseudomonadota</taxon>
        <taxon>Gammaproteobacteria</taxon>
        <taxon>Alteromonadales</taxon>
        <taxon>Pseudoalteromonadaceae</taxon>
        <taxon>Pseudoalteromonas</taxon>
    </lineage>
</organism>
<dbReference type="Proteomes" id="UP000305730">
    <property type="component" value="Unassembled WGS sequence"/>
</dbReference>
<reference evidence="2 4" key="1">
    <citation type="submission" date="2017-12" db="EMBL/GenBank/DDBJ databases">
        <authorList>
            <person name="Paulsen S."/>
            <person name="Gram L.K."/>
        </authorList>
    </citation>
    <scope>NUCLEOTIDE SEQUENCE [LARGE SCALE GENOMIC DNA]</scope>
    <source>
        <strain evidence="2 4">S2231</strain>
        <strain evidence="1">S2233</strain>
    </source>
</reference>
<dbReference type="InterPro" id="IPR005331">
    <property type="entry name" value="Sulfotransferase"/>
</dbReference>
<dbReference type="GO" id="GO:0008146">
    <property type="term" value="F:sulfotransferase activity"/>
    <property type="evidence" value="ECO:0007669"/>
    <property type="project" value="InterPro"/>
</dbReference>
<reference evidence="3 4" key="2">
    <citation type="submission" date="2019-06" db="EMBL/GenBank/DDBJ databases">
        <title>Co-occurence of chitin degradation, pigmentation and bioactivity in marine Pseudoalteromonas.</title>
        <authorList>
            <person name="Sonnenschein E.C."/>
            <person name="Bech P.K."/>
        </authorList>
    </citation>
    <scope>NUCLEOTIDE SEQUENCE [LARGE SCALE GENOMIC DNA]</scope>
    <source>
        <strain evidence="4">S2231</strain>
        <strain evidence="1 3">S2233</strain>
    </source>
</reference>
<dbReference type="GO" id="GO:0016020">
    <property type="term" value="C:membrane"/>
    <property type="evidence" value="ECO:0007669"/>
    <property type="project" value="InterPro"/>
</dbReference>
<keyword evidence="3" id="KW-1185">Reference proteome</keyword>
<comment type="caution">
    <text evidence="2">The sequence shown here is derived from an EMBL/GenBank/DDBJ whole genome shotgun (WGS) entry which is preliminary data.</text>
</comment>
<protein>
    <submittedName>
        <fullName evidence="2">Uncharacterized protein</fullName>
    </submittedName>
</protein>
<sequence>MAGIDIRPIINPFKHWSVEDIPTNATIAIYGAGQLAEVFLKEIAKKCRTDIRIKYFLDSFKSGTFNEFEVNKYQKSNNYDVDFIIIASMYWPNIIISNPEETRFRTYKVDNSIFKLSIVDDTRKAIFRRNARTGSKDIELLMLNQGAIQEYVDITDNKYSEYFKFAFTRHPTTKFLSGYAWYVVETLKLNARKNDHINIRPVLEAMNINCNTPSLLEFLNTYMTLEENERDFHFWGQARQFGDDLDFIGKLENIHNDLAHVNNLTGLFDNVSLTHSSAKKLADYKKSVPNECLKIIEAIFRQDYLRFAYTP</sequence>
<dbReference type="Gene3D" id="3.40.50.720">
    <property type="entry name" value="NAD(P)-binding Rossmann-like Domain"/>
    <property type="match status" value="1"/>
</dbReference>
<proteinExistence type="predicted"/>